<dbReference type="PROSITE" id="PS50822">
    <property type="entry name" value="PIWI"/>
    <property type="match status" value="1"/>
</dbReference>
<reference evidence="4 5" key="1">
    <citation type="submission" date="2014-09" db="EMBL/GenBank/DDBJ databases">
        <authorList>
            <person name="Martin A.A."/>
        </authorList>
    </citation>
    <scope>NUCLEOTIDE SEQUENCE</scope>
    <source>
        <strain evidence="5">ED321</strain>
        <strain evidence="4">ED321 Heterogonic</strain>
    </source>
</reference>
<dbReference type="Pfam" id="PF02170">
    <property type="entry name" value="PAZ"/>
    <property type="match status" value="1"/>
</dbReference>
<evidence type="ECO:0000313" key="5">
    <source>
        <dbReference type="Proteomes" id="UP000035682"/>
    </source>
</evidence>
<dbReference type="GeneID" id="36374543"/>
<evidence type="ECO:0000313" key="4">
    <source>
        <dbReference type="EMBL" id="CEF62178.1"/>
    </source>
</evidence>
<dbReference type="eggNOG" id="KOG1041">
    <property type="taxonomic scope" value="Eukaryota"/>
</dbReference>
<dbReference type="InterPro" id="IPR003165">
    <property type="entry name" value="Piwi"/>
</dbReference>
<dbReference type="CDD" id="cd02846">
    <property type="entry name" value="PAZ_argonaute_like"/>
    <property type="match status" value="1"/>
</dbReference>
<feature type="domain" description="Piwi" evidence="3">
    <location>
        <begin position="604"/>
        <end position="872"/>
    </location>
</feature>
<dbReference type="PANTHER" id="PTHR22891">
    <property type="entry name" value="EUKARYOTIC TRANSLATION INITIATION FACTOR 2C"/>
    <property type="match status" value="1"/>
</dbReference>
<dbReference type="InterPro" id="IPR032473">
    <property type="entry name" value="Argonaute_Mid_dom"/>
</dbReference>
<keyword evidence="5" id="KW-1185">Reference proteome</keyword>
<dbReference type="OrthoDB" id="5868801at2759"/>
<organism evidence="4">
    <name type="scientific">Strongyloides ratti</name>
    <name type="common">Parasitic roundworm</name>
    <dbReference type="NCBI Taxonomy" id="34506"/>
    <lineage>
        <taxon>Eukaryota</taxon>
        <taxon>Metazoa</taxon>
        <taxon>Ecdysozoa</taxon>
        <taxon>Nematoda</taxon>
        <taxon>Chromadorea</taxon>
        <taxon>Rhabditida</taxon>
        <taxon>Tylenchina</taxon>
        <taxon>Panagrolaimomorpha</taxon>
        <taxon>Strongyloidoidea</taxon>
        <taxon>Strongyloididae</taxon>
        <taxon>Strongyloides</taxon>
    </lineage>
</organism>
<sequence length="908" mass="102851">MNFKNVASAKGKQGLSKTNVLTEKTCEKLSNVELLKREGILIDVEPEYCDKKMPGTAGKAVKVFTNYFGIKPTNTDGVKVFQYEIEITKVLNTGKSIVINKSNDSSKINDYLEQESRKKLVTLWPAFQKVLEKYNIARAESSITDFKRILYILDPIHLQFVTDDKPKEFFTLSLENSEFPEALANSDLLNGVSKLEYKIRYTTEFDAMECIFSDNLTENIGVQYFSLLLSMKVSLEKENFVFYENGKQFLTNPEKYGFNGVDSLKIPGGKKVGIGSQKTIKLISGNGKEAGVALAIDVKKTAFHESILLSKKFEDLLSTSRACHCIHLKNQVIIIHDFTTESASKKIIEVDGKKISVADYFKKKYNIHLKNPDYPLVVQKKIFKGIKGYCFYPMELLKICEYQRVRKNGQTPEQISAMIRECATAPHKRLSEIHNLFSVLQLVGNEYLKEAKFSVDKAFMATSGRILKAPTVVLGNNKTMEISNENGNWEMARNSSFNMPSSIDNWCAVLLQSNGKFDLQEKMANEFIKKYVQCARTYGVKISDCAEICKCPANERDLKSLFDYMKKYKTKFALFMSPDNVTNLHNSIKLYERQYEITTQDLKQSTVKKVIERNQIRTLGNIILKSNVKKGGHNYDLKNTIKPDRMIIGIGFNHTKTGETDTLSVVGYAANTRKITTDFAGDFQYIQFSRDGQIELYDKIIENTVKNFKVSRNGAPREIIIYRTSGSEGKYNDYCIYEIPYIKAKIKQNAPGCKLAFIVVEKAHNVRLFKEKINPNDKAPSQNVTPGSVVDSGITNPKLCEFYLSSHSGLQGTVKVPRYVLLYDELKMDMNELEGLTNSLAYDYQIVTLPVSIPAPVYIANQYAERGRNILNANNHRYGQKEIISNEDSANAALSYATTVFNNIRVNA</sequence>
<dbReference type="WBParaSite" id="SRAE_1000045200.1">
    <property type="protein sequence ID" value="SRAE_1000045200.1"/>
    <property type="gene ID" value="WBGene00257048"/>
</dbReference>
<evidence type="ECO:0000256" key="1">
    <source>
        <dbReference type="RuleBase" id="RU361178"/>
    </source>
</evidence>
<evidence type="ECO:0000313" key="6">
    <source>
        <dbReference type="WBParaSite" id="SRAE_1000045200.1"/>
    </source>
</evidence>
<dbReference type="GO" id="GO:0003723">
    <property type="term" value="F:RNA binding"/>
    <property type="evidence" value="ECO:0007669"/>
    <property type="project" value="InterPro"/>
</dbReference>
<evidence type="ECO:0000259" key="2">
    <source>
        <dbReference type="PROSITE" id="PS50821"/>
    </source>
</evidence>
<name>A0A090MUF3_STRRB</name>
<dbReference type="Proteomes" id="UP000035682">
    <property type="component" value="Unplaced"/>
</dbReference>
<dbReference type="EMBL" id="LN609528">
    <property type="protein sequence ID" value="CEF62178.1"/>
    <property type="molecule type" value="Genomic_DNA"/>
</dbReference>
<dbReference type="OMA" id="ANDACIN"/>
<dbReference type="SUPFAM" id="SSF101690">
    <property type="entry name" value="PAZ domain"/>
    <property type="match status" value="1"/>
</dbReference>
<dbReference type="SMART" id="SM00950">
    <property type="entry name" value="Piwi"/>
    <property type="match status" value="1"/>
</dbReference>
<accession>A0A090MUF3</accession>
<dbReference type="InterPro" id="IPR012337">
    <property type="entry name" value="RNaseH-like_sf"/>
</dbReference>
<dbReference type="SUPFAM" id="SSF53098">
    <property type="entry name" value="Ribonuclease H-like"/>
    <property type="match status" value="1"/>
</dbReference>
<dbReference type="InterPro" id="IPR036397">
    <property type="entry name" value="RNaseH_sf"/>
</dbReference>
<proteinExistence type="inferred from homology"/>
<dbReference type="InterPro" id="IPR036085">
    <property type="entry name" value="PAZ_dom_sf"/>
</dbReference>
<feature type="domain" description="PAZ" evidence="2">
    <location>
        <begin position="305"/>
        <end position="401"/>
    </location>
</feature>
<dbReference type="Gene3D" id="2.170.260.10">
    <property type="entry name" value="paz domain"/>
    <property type="match status" value="1"/>
</dbReference>
<dbReference type="Gene3D" id="3.40.50.2300">
    <property type="match status" value="1"/>
</dbReference>
<dbReference type="AlphaFoldDB" id="A0A090MUF3"/>
<dbReference type="PROSITE" id="PS50821">
    <property type="entry name" value="PAZ"/>
    <property type="match status" value="1"/>
</dbReference>
<dbReference type="InterPro" id="IPR003100">
    <property type="entry name" value="PAZ_dom"/>
</dbReference>
<dbReference type="WormBase" id="SRAE_1000045200">
    <property type="protein sequence ID" value="SRP03233"/>
    <property type="gene ID" value="WBGene00257048"/>
</dbReference>
<dbReference type="Pfam" id="PF02171">
    <property type="entry name" value="Piwi"/>
    <property type="match status" value="1"/>
</dbReference>
<dbReference type="RefSeq" id="XP_024501380.1">
    <property type="nucleotide sequence ID" value="XM_024647287.1"/>
</dbReference>
<dbReference type="CTD" id="36374543"/>
<dbReference type="SMART" id="SM00949">
    <property type="entry name" value="PAZ"/>
    <property type="match status" value="1"/>
</dbReference>
<dbReference type="Gene3D" id="3.30.420.10">
    <property type="entry name" value="Ribonuclease H-like superfamily/Ribonuclease H"/>
    <property type="match status" value="1"/>
</dbReference>
<reference evidence="6" key="2">
    <citation type="submission" date="2020-12" db="UniProtKB">
        <authorList>
            <consortium name="WormBaseParasite"/>
        </authorList>
    </citation>
    <scope>IDENTIFICATION</scope>
</reference>
<dbReference type="Pfam" id="PF16487">
    <property type="entry name" value="ArgoMid"/>
    <property type="match status" value="1"/>
</dbReference>
<protein>
    <submittedName>
        <fullName evidence="4">Protein argonaute-2</fullName>
    </submittedName>
</protein>
<evidence type="ECO:0000259" key="3">
    <source>
        <dbReference type="PROSITE" id="PS50822"/>
    </source>
</evidence>
<evidence type="ECO:0000313" key="7">
    <source>
        <dbReference type="WormBase" id="SRAE_1000045200"/>
    </source>
</evidence>
<gene>
    <name evidence="4 6 7" type="ORF">SRAE_1000045200</name>
</gene>
<comment type="similarity">
    <text evidence="1">Belongs to the argonaute family.</text>
</comment>
<dbReference type="STRING" id="34506.A0A090MUF3"/>